<dbReference type="AlphaFoldDB" id="A0A9X2PEC0"/>
<sequence>MPYFVPQTLEHILEMRDRGDSENATLEFKSCRLFDQKNDKIFETLSKEITALANSIGGVLIIGVEEDGDRRISEIVPVADGKKDEAWIEDGLLSRITPRLNIAITRIEAVGGHLLVIDVPPSLNAPHQSSDKRYYARRLFRVDPLLAFEIDDIRRRVAAIASGASLSVLFQGGEISFVIANEGIGAVFNVWIQIDGIENSAIAKIWTPGLGRPYTEPFRIIHPGENRNFPGAGFNFFHDHLEDRMDVTLHYADADGNQHTKTYTYYLKDFHSTIRVSSPSEKLLEQGVNNLEKLERRLSDLTRDIHEIRERAFHPSGFNLSRTTLSVLAGEENVKWPGEALSFQALAEILDVEFETAIKIQREVFGATHYVGGRNVPLDEIDLADQVKNKIRQYLKLPPEKQGTQR</sequence>
<proteinExistence type="predicted"/>
<organism evidence="3 4">
    <name type="scientific">Ancylobacter mangrovi</name>
    <dbReference type="NCBI Taxonomy" id="2972472"/>
    <lineage>
        <taxon>Bacteria</taxon>
        <taxon>Pseudomonadati</taxon>
        <taxon>Pseudomonadota</taxon>
        <taxon>Alphaproteobacteria</taxon>
        <taxon>Hyphomicrobiales</taxon>
        <taxon>Xanthobacteraceae</taxon>
        <taxon>Ancylobacter</taxon>
    </lineage>
</organism>
<gene>
    <name evidence="3" type="ORF">NVS89_09415</name>
</gene>
<feature type="coiled-coil region" evidence="1">
    <location>
        <begin position="284"/>
        <end position="311"/>
    </location>
</feature>
<dbReference type="RefSeq" id="WP_258732410.1">
    <property type="nucleotide sequence ID" value="NZ_JANTHZ010000003.1"/>
</dbReference>
<reference evidence="3" key="1">
    <citation type="submission" date="2022-08" db="EMBL/GenBank/DDBJ databases">
        <authorList>
            <person name="Li F."/>
        </authorList>
    </citation>
    <scope>NUCLEOTIDE SEQUENCE</scope>
    <source>
        <strain evidence="3">MQZ15Z-1</strain>
    </source>
</reference>
<dbReference type="Gene3D" id="3.30.950.30">
    <property type="entry name" value="Schlafen, AAA domain"/>
    <property type="match status" value="1"/>
</dbReference>
<keyword evidence="4" id="KW-1185">Reference proteome</keyword>
<evidence type="ECO:0000313" key="3">
    <source>
        <dbReference type="EMBL" id="MCS0495316.1"/>
    </source>
</evidence>
<dbReference type="InterPro" id="IPR007421">
    <property type="entry name" value="Schlafen_AlbA_2_dom"/>
</dbReference>
<dbReference type="PANTHER" id="PTHR30595">
    <property type="entry name" value="GLPR-RELATED TRANSCRIPTIONAL REPRESSOR"/>
    <property type="match status" value="1"/>
</dbReference>
<accession>A0A9X2PEC0</accession>
<feature type="domain" description="Schlafen AlbA-2" evidence="2">
    <location>
        <begin position="22"/>
        <end position="138"/>
    </location>
</feature>
<dbReference type="Proteomes" id="UP001151088">
    <property type="component" value="Unassembled WGS sequence"/>
</dbReference>
<comment type="caution">
    <text evidence="3">The sequence shown here is derived from an EMBL/GenBank/DDBJ whole genome shotgun (WGS) entry which is preliminary data.</text>
</comment>
<dbReference type="InterPro" id="IPR038461">
    <property type="entry name" value="Schlafen_AlbA_2_dom_sf"/>
</dbReference>
<dbReference type="GO" id="GO:0005524">
    <property type="term" value="F:ATP binding"/>
    <property type="evidence" value="ECO:0007669"/>
    <property type="project" value="UniProtKB-KW"/>
</dbReference>
<evidence type="ECO:0000256" key="1">
    <source>
        <dbReference type="SAM" id="Coils"/>
    </source>
</evidence>
<protein>
    <submittedName>
        <fullName evidence="3">ATP-binding protein</fullName>
    </submittedName>
</protein>
<dbReference type="PANTHER" id="PTHR30595:SF6">
    <property type="entry name" value="SCHLAFEN ALBA-2 DOMAIN-CONTAINING PROTEIN"/>
    <property type="match status" value="1"/>
</dbReference>
<dbReference type="Pfam" id="PF04326">
    <property type="entry name" value="SLFN_AlbA_2"/>
    <property type="match status" value="1"/>
</dbReference>
<keyword evidence="3" id="KW-0547">Nucleotide-binding</keyword>
<keyword evidence="3" id="KW-0067">ATP-binding</keyword>
<keyword evidence="1" id="KW-0175">Coiled coil</keyword>
<dbReference type="EMBL" id="JANTHZ010000003">
    <property type="protein sequence ID" value="MCS0495316.1"/>
    <property type="molecule type" value="Genomic_DNA"/>
</dbReference>
<evidence type="ECO:0000313" key="4">
    <source>
        <dbReference type="Proteomes" id="UP001151088"/>
    </source>
</evidence>
<name>A0A9X2PEC0_9HYPH</name>
<evidence type="ECO:0000259" key="2">
    <source>
        <dbReference type="Pfam" id="PF04326"/>
    </source>
</evidence>